<evidence type="ECO:0000313" key="3">
    <source>
        <dbReference type="Proteomes" id="UP000018001"/>
    </source>
</evidence>
<feature type="region of interest" description="Disordered" evidence="1">
    <location>
        <begin position="96"/>
        <end position="287"/>
    </location>
</feature>
<comment type="caution">
    <text evidence="2">The sequence shown here is derived from an EMBL/GenBank/DDBJ whole genome shotgun (WGS) entry which is preliminary data.</text>
</comment>
<dbReference type="OrthoDB" id="5395975at2759"/>
<dbReference type="Proteomes" id="UP000018001">
    <property type="component" value="Unassembled WGS sequence"/>
</dbReference>
<feature type="compositionally biased region" description="Low complexity" evidence="1">
    <location>
        <begin position="258"/>
        <end position="274"/>
    </location>
</feature>
<feature type="compositionally biased region" description="Polar residues" evidence="1">
    <location>
        <begin position="220"/>
        <end position="234"/>
    </location>
</feature>
<dbReference type="HOGENOM" id="CLU_031892_1_1_1"/>
<name>V5GCE0_BYSSN</name>
<keyword evidence="3" id="KW-1185">Reference proteome</keyword>
<protein>
    <submittedName>
        <fullName evidence="2">Uncharacterized protein</fullName>
    </submittedName>
</protein>
<proteinExistence type="predicted"/>
<dbReference type="eggNOG" id="ENOG502S7U4">
    <property type="taxonomic scope" value="Eukaryota"/>
</dbReference>
<reference evidence="3" key="1">
    <citation type="journal article" date="2014" name="Genome Announc.">
        <title>Draft genome sequence of the formaldehyde-resistant fungus Byssochlamys spectabilis No. 5 (anamorph Paecilomyces variotii No. 5) (NBRC109023).</title>
        <authorList>
            <person name="Oka T."/>
            <person name="Ekino K."/>
            <person name="Fukuda K."/>
            <person name="Nomura Y."/>
        </authorList>
    </citation>
    <scope>NUCLEOTIDE SEQUENCE [LARGE SCALE GENOMIC DNA]</scope>
    <source>
        <strain evidence="3">No. 5 / NBRC 109023</strain>
    </source>
</reference>
<feature type="compositionally biased region" description="Acidic residues" evidence="1">
    <location>
        <begin position="67"/>
        <end position="79"/>
    </location>
</feature>
<dbReference type="AlphaFoldDB" id="V5GCE0"/>
<evidence type="ECO:0000313" key="2">
    <source>
        <dbReference type="EMBL" id="GAD99726.1"/>
    </source>
</evidence>
<feature type="region of interest" description="Disordered" evidence="1">
    <location>
        <begin position="46"/>
        <end position="83"/>
    </location>
</feature>
<organism evidence="2 3">
    <name type="scientific">Byssochlamys spectabilis (strain No. 5 / NBRC 109023)</name>
    <name type="common">Paecilomyces variotii</name>
    <dbReference type="NCBI Taxonomy" id="1356009"/>
    <lineage>
        <taxon>Eukaryota</taxon>
        <taxon>Fungi</taxon>
        <taxon>Dikarya</taxon>
        <taxon>Ascomycota</taxon>
        <taxon>Pezizomycotina</taxon>
        <taxon>Eurotiomycetes</taxon>
        <taxon>Eurotiomycetidae</taxon>
        <taxon>Eurotiales</taxon>
        <taxon>Thermoascaceae</taxon>
        <taxon>Paecilomyces</taxon>
    </lineage>
</organism>
<gene>
    <name evidence="2" type="ORF">PVAR5_8451</name>
</gene>
<evidence type="ECO:0000256" key="1">
    <source>
        <dbReference type="SAM" id="MobiDB-lite"/>
    </source>
</evidence>
<feature type="compositionally biased region" description="Polar residues" evidence="1">
    <location>
        <begin position="154"/>
        <end position="169"/>
    </location>
</feature>
<accession>V5GCE0</accession>
<dbReference type="InParanoid" id="V5GCE0"/>
<sequence>MRRSEILVHVSAPSRARDDARYRALAEAAAVFEPVSRQCVFSGEEIDYSHPGSEAGSPRPTAASSLDQEEEINSGDELESAISRQKYIPIDKVLSVTKSPSPHSEEPREFVAISSTNLPRGLPDNEGSYNSPSDHQLRLRVNTGSPDSKGDAISEQQPQQSCVSGSLETPLSVIPDSQPIPPAPEADGRRSGHLQPLDVQVERSFHSDTSNTGKRRRLNPDSSAGSSATDTRVPSSVLKDGEQPGGSNQENQPEKRASSITSASSSHDSAMDASLQRAVHESDQPPSLDVLPLMLHPQSPPVSTGGFSTHITPTLRMLAERLKISRTYQPLRQARELDKLERGFWYVRICIATLREGYREEQERQNSAHCPNARKANQWTVSFFTRFWSFLADFIVKEGRAGWGVWCILEDASDPKSDIERPSEGPEISSDDVPHLYTQLALKVYTWGEVAPHVYLLLFLASERRIRGMGAQWKDSAENTIIEMP</sequence>
<dbReference type="EMBL" id="BAUL01000314">
    <property type="protein sequence ID" value="GAD99726.1"/>
    <property type="molecule type" value="Genomic_DNA"/>
</dbReference>